<dbReference type="OrthoDB" id="410267at2759"/>
<comment type="caution">
    <text evidence="2">The sequence shown here is derived from an EMBL/GenBank/DDBJ whole genome shotgun (WGS) entry which is preliminary data.</text>
</comment>
<sequence>MVMKSWNVLSWLKEAVIWHYSNIQYVRNETQLEREKWLIPKIIPFNRYMLMPCAALSQACVGTFYAWSGFNLPIEAQLYGRNGGVDRAVAVTGPWLERNGPRKVLLVGATLFFFGNLLTALGVYVKLLPLIYFGYGVFGATGLGMSYVCPTSPLQRWFPDRRGVAACAAVCGYSLGAIVAPFAQKGLIGPLFHKTGEAYLGIELTFLILGSCYFVIMTTCAFVLRHPPPGYSVHSPTVKPAENIQPTRTVSRPLTSSSSASSISPILNTEFQAELPKEHSAPPMAETDYSEHFSMTSCDLLGRLLLPLASDMIKGYKPLYALSLSCQLISLSCLPTVLEAKSFGGLLTCGDGGGFGMLAAFLSQQFGAKNVGPTNGVAVSVLAVIGIMGGLTFTAVYRSQQALYPNNPTHWYDLNFRWMLGPVSLALVICLFMPTDLRLRYLPKAEGELFRFRLPNGRLTRVTRWELTVLSTREEDEEWSAYLRSLPPIPGPAAHSTTRN</sequence>
<dbReference type="AlphaFoldDB" id="A0A1D1ULF2"/>
<reference evidence="2 3" key="1">
    <citation type="journal article" date="2016" name="Nat. Commun.">
        <title>Extremotolerant tardigrade genome and improved radiotolerance of human cultured cells by tardigrade-unique protein.</title>
        <authorList>
            <person name="Hashimoto T."/>
            <person name="Horikawa D.D."/>
            <person name="Saito Y."/>
            <person name="Kuwahara H."/>
            <person name="Kozuka-Hata H."/>
            <person name="Shin-I T."/>
            <person name="Minakuchi Y."/>
            <person name="Ohishi K."/>
            <person name="Motoyama A."/>
            <person name="Aizu T."/>
            <person name="Enomoto A."/>
            <person name="Kondo K."/>
            <person name="Tanaka S."/>
            <person name="Hara Y."/>
            <person name="Koshikawa S."/>
            <person name="Sagara H."/>
            <person name="Miura T."/>
            <person name="Yokobori S."/>
            <person name="Miyagawa K."/>
            <person name="Suzuki Y."/>
            <person name="Kubo T."/>
            <person name="Oyama M."/>
            <person name="Kohara Y."/>
            <person name="Fujiyama A."/>
            <person name="Arakawa K."/>
            <person name="Katayama T."/>
            <person name="Toyoda A."/>
            <person name="Kunieda T."/>
        </authorList>
    </citation>
    <scope>NUCLEOTIDE SEQUENCE [LARGE SCALE GENOMIC DNA]</scope>
    <source>
        <strain evidence="2 3">YOKOZUNA-1</strain>
    </source>
</reference>
<name>A0A1D1ULF2_RAMVA</name>
<dbReference type="PANTHER" id="PTHR11360:SF317">
    <property type="entry name" value="MAJOR FACILITATOR SUPERFAMILY (MFS) PROFILE DOMAIN-CONTAINING PROTEIN-RELATED"/>
    <property type="match status" value="1"/>
</dbReference>
<evidence type="ECO:0000256" key="1">
    <source>
        <dbReference type="SAM" id="Phobius"/>
    </source>
</evidence>
<dbReference type="PANTHER" id="PTHR11360">
    <property type="entry name" value="MONOCARBOXYLATE TRANSPORTER"/>
    <property type="match status" value="1"/>
</dbReference>
<evidence type="ECO:0000313" key="3">
    <source>
        <dbReference type="Proteomes" id="UP000186922"/>
    </source>
</evidence>
<keyword evidence="1" id="KW-0812">Transmembrane</keyword>
<evidence type="ECO:0000313" key="2">
    <source>
        <dbReference type="EMBL" id="GAU89370.1"/>
    </source>
</evidence>
<organism evidence="2 3">
    <name type="scientific">Ramazzottius varieornatus</name>
    <name type="common">Water bear</name>
    <name type="synonym">Tardigrade</name>
    <dbReference type="NCBI Taxonomy" id="947166"/>
    <lineage>
        <taxon>Eukaryota</taxon>
        <taxon>Metazoa</taxon>
        <taxon>Ecdysozoa</taxon>
        <taxon>Tardigrada</taxon>
        <taxon>Eutardigrada</taxon>
        <taxon>Parachela</taxon>
        <taxon>Hypsibioidea</taxon>
        <taxon>Ramazzottiidae</taxon>
        <taxon>Ramazzottius</taxon>
    </lineage>
</organism>
<dbReference type="EMBL" id="BDGG01000001">
    <property type="protein sequence ID" value="GAU89370.1"/>
    <property type="molecule type" value="Genomic_DNA"/>
</dbReference>
<feature type="transmembrane region" description="Helical" evidence="1">
    <location>
        <begin position="163"/>
        <end position="184"/>
    </location>
</feature>
<feature type="transmembrane region" description="Helical" evidence="1">
    <location>
        <begin position="130"/>
        <end position="151"/>
    </location>
</feature>
<proteinExistence type="predicted"/>
<feature type="transmembrane region" description="Helical" evidence="1">
    <location>
        <begin position="204"/>
        <end position="224"/>
    </location>
</feature>
<dbReference type="InterPro" id="IPR050327">
    <property type="entry name" value="Proton-linked_MCT"/>
</dbReference>
<keyword evidence="1" id="KW-1133">Transmembrane helix</keyword>
<accession>A0A1D1ULF2</accession>
<feature type="transmembrane region" description="Helical" evidence="1">
    <location>
        <begin position="416"/>
        <end position="434"/>
    </location>
</feature>
<keyword evidence="1" id="KW-0472">Membrane</keyword>
<dbReference type="GO" id="GO:0022857">
    <property type="term" value="F:transmembrane transporter activity"/>
    <property type="evidence" value="ECO:0007669"/>
    <property type="project" value="InterPro"/>
</dbReference>
<dbReference type="Gene3D" id="1.20.1250.20">
    <property type="entry name" value="MFS general substrate transporter like domains"/>
    <property type="match status" value="1"/>
</dbReference>
<dbReference type="InterPro" id="IPR036259">
    <property type="entry name" value="MFS_trans_sf"/>
</dbReference>
<dbReference type="STRING" id="947166.A0A1D1ULF2"/>
<dbReference type="Proteomes" id="UP000186922">
    <property type="component" value="Unassembled WGS sequence"/>
</dbReference>
<dbReference type="InterPro" id="IPR011701">
    <property type="entry name" value="MFS"/>
</dbReference>
<gene>
    <name evidence="2" type="primary">RvY_01926-1</name>
    <name evidence="2" type="synonym">RvY_01926.1</name>
    <name evidence="2" type="ORF">RvY_01926</name>
</gene>
<evidence type="ECO:0008006" key="4">
    <source>
        <dbReference type="Google" id="ProtNLM"/>
    </source>
</evidence>
<feature type="transmembrane region" description="Helical" evidence="1">
    <location>
        <begin position="104"/>
        <end position="124"/>
    </location>
</feature>
<dbReference type="SUPFAM" id="SSF103473">
    <property type="entry name" value="MFS general substrate transporter"/>
    <property type="match status" value="1"/>
</dbReference>
<feature type="transmembrane region" description="Helical" evidence="1">
    <location>
        <begin position="374"/>
        <end position="396"/>
    </location>
</feature>
<dbReference type="Pfam" id="PF07690">
    <property type="entry name" value="MFS_1"/>
    <property type="match status" value="1"/>
</dbReference>
<protein>
    <recommendedName>
        <fullName evidence="4">Major facilitator superfamily (MFS) profile domain-containing protein</fullName>
    </recommendedName>
</protein>
<keyword evidence="3" id="KW-1185">Reference proteome</keyword>